<feature type="transmembrane region" description="Helical" evidence="6">
    <location>
        <begin position="95"/>
        <end position="117"/>
    </location>
</feature>
<reference evidence="8" key="1">
    <citation type="journal article" date="2020" name="Stud. Mycol.">
        <title>101 Dothideomycetes genomes: a test case for predicting lifestyles and emergence of pathogens.</title>
        <authorList>
            <person name="Haridas S."/>
            <person name="Albert R."/>
            <person name="Binder M."/>
            <person name="Bloem J."/>
            <person name="Labutti K."/>
            <person name="Salamov A."/>
            <person name="Andreopoulos B."/>
            <person name="Baker S."/>
            <person name="Barry K."/>
            <person name="Bills G."/>
            <person name="Bluhm B."/>
            <person name="Cannon C."/>
            <person name="Castanera R."/>
            <person name="Culley D."/>
            <person name="Daum C."/>
            <person name="Ezra D."/>
            <person name="Gonzalez J."/>
            <person name="Henrissat B."/>
            <person name="Kuo A."/>
            <person name="Liang C."/>
            <person name="Lipzen A."/>
            <person name="Lutzoni F."/>
            <person name="Magnuson J."/>
            <person name="Mondo S."/>
            <person name="Nolan M."/>
            <person name="Ohm R."/>
            <person name="Pangilinan J."/>
            <person name="Park H.-J."/>
            <person name="Ramirez L."/>
            <person name="Alfaro M."/>
            <person name="Sun H."/>
            <person name="Tritt A."/>
            <person name="Yoshinaga Y."/>
            <person name="Zwiers L.-H."/>
            <person name="Turgeon B."/>
            <person name="Goodwin S."/>
            <person name="Spatafora J."/>
            <person name="Crous P."/>
            <person name="Grigoriev I."/>
        </authorList>
    </citation>
    <scope>NUCLEOTIDE SEQUENCE</scope>
    <source>
        <strain evidence="8">CBS 627.86</strain>
    </source>
</reference>
<dbReference type="GO" id="GO:0016020">
    <property type="term" value="C:membrane"/>
    <property type="evidence" value="ECO:0007669"/>
    <property type="project" value="UniProtKB-SubCell"/>
</dbReference>
<name>A0A6A5ZP60_9PLEO</name>
<dbReference type="Proteomes" id="UP000799770">
    <property type="component" value="Unassembled WGS sequence"/>
</dbReference>
<gene>
    <name evidence="8" type="ORF">BDV96DRAFT_317780</name>
</gene>
<dbReference type="OrthoDB" id="10017208at2759"/>
<dbReference type="PANTHER" id="PTHR33048">
    <property type="entry name" value="PTH11-LIKE INTEGRAL MEMBRANE PROTEIN (AFU_ORTHOLOGUE AFUA_5G11245)"/>
    <property type="match status" value="1"/>
</dbReference>
<dbReference type="EMBL" id="ML977314">
    <property type="protein sequence ID" value="KAF2120041.1"/>
    <property type="molecule type" value="Genomic_DNA"/>
</dbReference>
<sequence length="342" mass="37461">MELRRGGSGTLSTYRARVLIGVAIAFTLTSTTSLVLRFVGKRIKKTKFSAEDWLIVLAQVAVYALAITTILEVVLGGAGHPSADVPSKVPNALKILVACQCLYAVSLALIKVSICIFYNRIFQFRSFRIASWSIIAGACAWAVGAILYAFLVCRPLSYFWDPAVTNGTCVGDTVKPYIIVGALDVAIDTAMVILPLPMIWRLRVSMADKVALFCIFGAGISILRVEAFMGVNFGDSTYTGAYALLWSFAEPAISISVACAPFFRPIFHRIFQKAFQNPDIEMRSPSPRFWRIRASKDSVPSFVNPSIRVGRGVGTEGSYVAMQFVEPGNWRQASLHHGRGEK</sequence>
<protein>
    <recommendedName>
        <fullName evidence="7">Rhodopsin domain-containing protein</fullName>
    </recommendedName>
</protein>
<feature type="transmembrane region" description="Helical" evidence="6">
    <location>
        <begin position="243"/>
        <end position="263"/>
    </location>
</feature>
<evidence type="ECO:0000313" key="9">
    <source>
        <dbReference type="Proteomes" id="UP000799770"/>
    </source>
</evidence>
<dbReference type="Pfam" id="PF20684">
    <property type="entry name" value="Fung_rhodopsin"/>
    <property type="match status" value="1"/>
</dbReference>
<dbReference type="InterPro" id="IPR052337">
    <property type="entry name" value="SAT4-like"/>
</dbReference>
<evidence type="ECO:0000256" key="6">
    <source>
        <dbReference type="SAM" id="Phobius"/>
    </source>
</evidence>
<evidence type="ECO:0000313" key="8">
    <source>
        <dbReference type="EMBL" id="KAF2120041.1"/>
    </source>
</evidence>
<feature type="transmembrane region" description="Helical" evidence="6">
    <location>
        <begin position="20"/>
        <end position="40"/>
    </location>
</feature>
<keyword evidence="9" id="KW-1185">Reference proteome</keyword>
<keyword evidence="3 6" id="KW-1133">Transmembrane helix</keyword>
<feature type="transmembrane region" description="Helical" evidence="6">
    <location>
        <begin position="129"/>
        <end position="151"/>
    </location>
</feature>
<feature type="transmembrane region" description="Helical" evidence="6">
    <location>
        <begin position="210"/>
        <end position="231"/>
    </location>
</feature>
<dbReference type="InterPro" id="IPR049326">
    <property type="entry name" value="Rhodopsin_dom_fungi"/>
</dbReference>
<keyword evidence="4 6" id="KW-0472">Membrane</keyword>
<evidence type="ECO:0000256" key="5">
    <source>
        <dbReference type="ARBA" id="ARBA00038359"/>
    </source>
</evidence>
<evidence type="ECO:0000259" key="7">
    <source>
        <dbReference type="Pfam" id="PF20684"/>
    </source>
</evidence>
<evidence type="ECO:0000256" key="4">
    <source>
        <dbReference type="ARBA" id="ARBA00023136"/>
    </source>
</evidence>
<proteinExistence type="inferred from homology"/>
<dbReference type="AlphaFoldDB" id="A0A6A5ZP60"/>
<evidence type="ECO:0000256" key="1">
    <source>
        <dbReference type="ARBA" id="ARBA00004141"/>
    </source>
</evidence>
<evidence type="ECO:0000256" key="3">
    <source>
        <dbReference type="ARBA" id="ARBA00022989"/>
    </source>
</evidence>
<evidence type="ECO:0000256" key="2">
    <source>
        <dbReference type="ARBA" id="ARBA00022692"/>
    </source>
</evidence>
<feature type="transmembrane region" description="Helical" evidence="6">
    <location>
        <begin position="52"/>
        <end position="75"/>
    </location>
</feature>
<accession>A0A6A5ZP60</accession>
<keyword evidence="2 6" id="KW-0812">Transmembrane</keyword>
<dbReference type="PANTHER" id="PTHR33048:SF161">
    <property type="entry name" value="INTEGRAL MEMBRANE PROTEIN"/>
    <property type="match status" value="1"/>
</dbReference>
<feature type="transmembrane region" description="Helical" evidence="6">
    <location>
        <begin position="177"/>
        <end position="198"/>
    </location>
</feature>
<organism evidence="8 9">
    <name type="scientific">Lophiotrema nucula</name>
    <dbReference type="NCBI Taxonomy" id="690887"/>
    <lineage>
        <taxon>Eukaryota</taxon>
        <taxon>Fungi</taxon>
        <taxon>Dikarya</taxon>
        <taxon>Ascomycota</taxon>
        <taxon>Pezizomycotina</taxon>
        <taxon>Dothideomycetes</taxon>
        <taxon>Pleosporomycetidae</taxon>
        <taxon>Pleosporales</taxon>
        <taxon>Lophiotremataceae</taxon>
        <taxon>Lophiotrema</taxon>
    </lineage>
</organism>
<feature type="domain" description="Rhodopsin" evidence="7">
    <location>
        <begin position="36"/>
        <end position="269"/>
    </location>
</feature>
<comment type="similarity">
    <text evidence="5">Belongs to the SAT4 family.</text>
</comment>
<comment type="subcellular location">
    <subcellularLocation>
        <location evidence="1">Membrane</location>
        <topology evidence="1">Multi-pass membrane protein</topology>
    </subcellularLocation>
</comment>